<dbReference type="Proteomes" id="UP001597116">
    <property type="component" value="Unassembled WGS sequence"/>
</dbReference>
<reference evidence="3" key="1">
    <citation type="journal article" date="2019" name="Int. J. Syst. Evol. Microbiol.">
        <title>The Global Catalogue of Microorganisms (GCM) 10K type strain sequencing project: providing services to taxonomists for standard genome sequencing and annotation.</title>
        <authorList>
            <consortium name="The Broad Institute Genomics Platform"/>
            <consortium name="The Broad Institute Genome Sequencing Center for Infectious Disease"/>
            <person name="Wu L."/>
            <person name="Ma J."/>
        </authorList>
    </citation>
    <scope>NUCLEOTIDE SEQUENCE [LARGE SCALE GENOMIC DNA]</scope>
    <source>
        <strain evidence="3">CCUG 55608</strain>
    </source>
</reference>
<evidence type="ECO:0000313" key="3">
    <source>
        <dbReference type="Proteomes" id="UP001597116"/>
    </source>
</evidence>
<sequence>MPYAKIQGIPLAATLALFAFIELYKRSLLRPMLTCVAAGLLGTVFVGIDLYCTNLFTDFYYAYTRFNLGYSSLFRELRWDIPVRLLLEADKRSDVFNLFFFLGFTLFAVFGLGIRLLRVRRWNRPVLYALILLVVAWFSIIRSGQSFHHYLFLFSAPLFWGLGIVIGETASGTASRPWAVTVVFLYTVFFGLALFSRNKGIECAHAFQKPADPLVSAIQSLARPSDRVSIWGHGDLARLHCYTGLLPGTRDVFASRQINPSGLQPYFLDVTGAIYTRIRPGFWLKIPAMNRISYGSTRWMRRCWWAINCIRCITRPSSTSEKTTGKIVRPSCQKNR</sequence>
<keyword evidence="1" id="KW-0812">Transmembrane</keyword>
<accession>A0ABW3QM85</accession>
<dbReference type="RefSeq" id="WP_265992426.1">
    <property type="nucleotide sequence ID" value="NZ_CP110973.1"/>
</dbReference>
<protein>
    <submittedName>
        <fullName evidence="2">Uncharacterized protein</fullName>
    </submittedName>
</protein>
<feature type="transmembrane region" description="Helical" evidence="1">
    <location>
        <begin position="126"/>
        <end position="141"/>
    </location>
</feature>
<organism evidence="2 3">
    <name type="scientific">Larkinella insperata</name>
    <dbReference type="NCBI Taxonomy" id="332158"/>
    <lineage>
        <taxon>Bacteria</taxon>
        <taxon>Pseudomonadati</taxon>
        <taxon>Bacteroidota</taxon>
        <taxon>Cytophagia</taxon>
        <taxon>Cytophagales</taxon>
        <taxon>Spirosomataceae</taxon>
        <taxon>Larkinella</taxon>
    </lineage>
</organism>
<proteinExistence type="predicted"/>
<evidence type="ECO:0000313" key="2">
    <source>
        <dbReference type="EMBL" id="MFD1141920.1"/>
    </source>
</evidence>
<evidence type="ECO:0000256" key="1">
    <source>
        <dbReference type="SAM" id="Phobius"/>
    </source>
</evidence>
<name>A0ABW3QM85_9BACT</name>
<keyword evidence="1" id="KW-0472">Membrane</keyword>
<feature type="transmembrane region" description="Helical" evidence="1">
    <location>
        <begin position="31"/>
        <end position="51"/>
    </location>
</feature>
<gene>
    <name evidence="2" type="ORF">ACFQ4C_12405</name>
</gene>
<keyword evidence="1" id="KW-1133">Transmembrane helix</keyword>
<keyword evidence="3" id="KW-1185">Reference proteome</keyword>
<feature type="transmembrane region" description="Helical" evidence="1">
    <location>
        <begin position="95"/>
        <end position="114"/>
    </location>
</feature>
<feature type="transmembrane region" description="Helical" evidence="1">
    <location>
        <begin position="6"/>
        <end position="24"/>
    </location>
</feature>
<comment type="caution">
    <text evidence="2">The sequence shown here is derived from an EMBL/GenBank/DDBJ whole genome shotgun (WGS) entry which is preliminary data.</text>
</comment>
<feature type="transmembrane region" description="Helical" evidence="1">
    <location>
        <begin position="178"/>
        <end position="195"/>
    </location>
</feature>
<feature type="transmembrane region" description="Helical" evidence="1">
    <location>
        <begin position="147"/>
        <end position="166"/>
    </location>
</feature>
<dbReference type="EMBL" id="JBHTLP010000008">
    <property type="protein sequence ID" value="MFD1141920.1"/>
    <property type="molecule type" value="Genomic_DNA"/>
</dbReference>